<evidence type="ECO:0000313" key="9">
    <source>
        <dbReference type="Proteomes" id="UP000246464"/>
    </source>
</evidence>
<dbReference type="Proteomes" id="UP000246464">
    <property type="component" value="Chromosome 7"/>
</dbReference>
<keyword evidence="6" id="KW-0915">Sodium</keyword>
<feature type="transmembrane region" description="Helical" evidence="7">
    <location>
        <begin position="323"/>
        <end position="348"/>
    </location>
</feature>
<organism evidence="8 9">
    <name type="scientific">Scophthalmus maximus</name>
    <name type="common">Turbot</name>
    <name type="synonym">Psetta maxima</name>
    <dbReference type="NCBI Taxonomy" id="52904"/>
    <lineage>
        <taxon>Eukaryota</taxon>
        <taxon>Metazoa</taxon>
        <taxon>Chordata</taxon>
        <taxon>Craniata</taxon>
        <taxon>Vertebrata</taxon>
        <taxon>Euteleostomi</taxon>
        <taxon>Actinopterygii</taxon>
        <taxon>Neopterygii</taxon>
        <taxon>Teleostei</taxon>
        <taxon>Neoteleostei</taxon>
        <taxon>Acanthomorphata</taxon>
        <taxon>Carangaria</taxon>
        <taxon>Pleuronectiformes</taxon>
        <taxon>Pleuronectoidei</taxon>
        <taxon>Scophthalmidae</taxon>
        <taxon>Scophthalmus</taxon>
    </lineage>
</organism>
<dbReference type="InterPro" id="IPR037272">
    <property type="entry name" value="SNS_sf"/>
</dbReference>
<dbReference type="PRINTS" id="PR00176">
    <property type="entry name" value="NANEUSMPORT"/>
</dbReference>
<evidence type="ECO:0000256" key="6">
    <source>
        <dbReference type="PIRSR" id="PIRSR600175-1"/>
    </source>
</evidence>
<gene>
    <name evidence="8" type="ORF">SMAX5B_006369</name>
</gene>
<dbReference type="EMBL" id="CP026249">
    <property type="protein sequence ID" value="AWP04327.1"/>
    <property type="molecule type" value="Genomic_DNA"/>
</dbReference>
<accession>A0A2U9BJZ9</accession>
<evidence type="ECO:0000256" key="3">
    <source>
        <dbReference type="ARBA" id="ARBA00022692"/>
    </source>
</evidence>
<evidence type="ECO:0000256" key="2">
    <source>
        <dbReference type="ARBA" id="ARBA00022448"/>
    </source>
</evidence>
<dbReference type="GO" id="GO:0042995">
    <property type="term" value="C:cell projection"/>
    <property type="evidence" value="ECO:0007669"/>
    <property type="project" value="TreeGrafter"/>
</dbReference>
<dbReference type="SUPFAM" id="SSF161070">
    <property type="entry name" value="SNF-like"/>
    <property type="match status" value="1"/>
</dbReference>
<feature type="transmembrane region" description="Helical" evidence="7">
    <location>
        <begin position="174"/>
        <end position="198"/>
    </location>
</feature>
<feature type="binding site" evidence="6">
    <location>
        <position position="45"/>
    </location>
    <ligand>
        <name>Na(+)</name>
        <dbReference type="ChEBI" id="CHEBI:29101"/>
        <label>1</label>
    </ligand>
</feature>
<dbReference type="InterPro" id="IPR000175">
    <property type="entry name" value="Na/ntran_symport"/>
</dbReference>
<feature type="transmembrane region" description="Helical" evidence="7">
    <location>
        <begin position="204"/>
        <end position="227"/>
    </location>
</feature>
<dbReference type="GO" id="GO:0046872">
    <property type="term" value="F:metal ion binding"/>
    <property type="evidence" value="ECO:0007669"/>
    <property type="project" value="UniProtKB-KW"/>
</dbReference>
<reference evidence="8 9" key="1">
    <citation type="submission" date="2017-12" db="EMBL/GenBank/DDBJ databases">
        <title>Integrating genomic resources of turbot (Scophthalmus maximus) in depth evaluation of genetic and physical mapping variation across individuals.</title>
        <authorList>
            <person name="Martinez P."/>
        </authorList>
    </citation>
    <scope>NUCLEOTIDE SEQUENCE [LARGE SCALE GENOMIC DNA]</scope>
</reference>
<comment type="subcellular location">
    <subcellularLocation>
        <location evidence="1">Membrane</location>
        <topology evidence="1">Multi-pass membrane protein</topology>
    </subcellularLocation>
</comment>
<dbReference type="AlphaFoldDB" id="A0A2U9BJZ9"/>
<dbReference type="PANTHER" id="PTHR11616">
    <property type="entry name" value="SODIUM/CHLORIDE DEPENDENT TRANSPORTER"/>
    <property type="match status" value="1"/>
</dbReference>
<keyword evidence="3 7" id="KW-0812">Transmembrane</keyword>
<feature type="binding site" evidence="6">
    <location>
        <position position="145"/>
    </location>
    <ligand>
        <name>Na(+)</name>
        <dbReference type="ChEBI" id="CHEBI:29101"/>
        <label>1</label>
    </ligand>
</feature>
<feature type="transmembrane region" description="Helical" evidence="7">
    <location>
        <begin position="117"/>
        <end position="144"/>
    </location>
</feature>
<dbReference type="PANTHER" id="PTHR11616:SF249">
    <property type="entry name" value="SOLUTE CARRIER FAMILY 6 MEMBER 22, TANDEM DUPLICATE 2 ISOFORM X2-RELATED"/>
    <property type="match status" value="1"/>
</dbReference>
<feature type="transmembrane region" description="Helical" evidence="7">
    <location>
        <begin position="290"/>
        <end position="311"/>
    </location>
</feature>
<proteinExistence type="predicted"/>
<feature type="binding site" evidence="6">
    <location>
        <position position="146"/>
    </location>
    <ligand>
        <name>Na(+)</name>
        <dbReference type="ChEBI" id="CHEBI:29101"/>
        <label>1</label>
    </ligand>
</feature>
<evidence type="ECO:0000256" key="7">
    <source>
        <dbReference type="SAM" id="Phobius"/>
    </source>
</evidence>
<feature type="binding site" evidence="6">
    <location>
        <position position="77"/>
    </location>
    <ligand>
        <name>Na(+)</name>
        <dbReference type="ChEBI" id="CHEBI:29101"/>
        <label>1</label>
    </ligand>
</feature>
<feature type="transmembrane region" description="Helical" evidence="7">
    <location>
        <begin position="70"/>
        <end position="97"/>
    </location>
</feature>
<dbReference type="GO" id="GO:0005332">
    <property type="term" value="F:gamma-aminobutyric acid:sodium:chloride symporter activity"/>
    <property type="evidence" value="ECO:0007669"/>
    <property type="project" value="TreeGrafter"/>
</dbReference>
<protein>
    <submittedName>
        <fullName evidence="8">Putative sodium-and chloride-dependent GABA transporter 2-like</fullName>
    </submittedName>
</protein>
<dbReference type="Pfam" id="PF00209">
    <property type="entry name" value="SNF"/>
    <property type="match status" value="2"/>
</dbReference>
<dbReference type="GO" id="GO:0005886">
    <property type="term" value="C:plasma membrane"/>
    <property type="evidence" value="ECO:0007669"/>
    <property type="project" value="TreeGrafter"/>
</dbReference>
<keyword evidence="2" id="KW-0813">Transport</keyword>
<keyword evidence="9" id="KW-1185">Reference proteome</keyword>
<evidence type="ECO:0000313" key="8">
    <source>
        <dbReference type="EMBL" id="AWP04327.1"/>
    </source>
</evidence>
<evidence type="ECO:0000256" key="4">
    <source>
        <dbReference type="ARBA" id="ARBA00022989"/>
    </source>
</evidence>
<keyword evidence="4 7" id="KW-1133">Transmembrane helix</keyword>
<sequence length="409" mass="45746">MIVLLIRGVTLPGAIDGIRFYLSPDPTHLANPQVWIDAASQVLFSNVVCSGCLTSLGSHNKYNNNCYKDAFALAMVNSVTSFVAGFAIFSVLGYMSYQMGVDISAVAESGPGLAFIAYPQAVAMMPLPQLWAVFFFLMIIFLGLDSQFVNLETMVTSISDMYPSFFSTGHRRKLLLLVICVVSLLIGLCMVTEGGMYIFQLFEYYICGGIPLLLIAILETICIGWVYDLEKNKSDTCISAPQEINSDDQHVCPWNRQSVSVYRSTVGADRYYMNIMDMIGYRPSPYIKYCWRYITPCVSASVLLFSLVKFTPLRYNNTYKYPWWGLALGLFLALSSVLIVPLWCLYILTVTPGTPRQRLKVVTTPADNLLRATEETLKSETCADDKPRKRHTDEILGEVLLHEGSHSEV</sequence>
<feature type="binding site" evidence="6">
    <location>
        <position position="142"/>
    </location>
    <ligand>
        <name>Na(+)</name>
        <dbReference type="ChEBI" id="CHEBI:29101"/>
        <label>1</label>
    </ligand>
</feature>
<evidence type="ECO:0000256" key="1">
    <source>
        <dbReference type="ARBA" id="ARBA00004141"/>
    </source>
</evidence>
<evidence type="ECO:0000256" key="5">
    <source>
        <dbReference type="ARBA" id="ARBA00023136"/>
    </source>
</evidence>
<keyword evidence="5 7" id="KW-0472">Membrane</keyword>
<dbReference type="PROSITE" id="PS50267">
    <property type="entry name" value="NA_NEUROTRAN_SYMP_3"/>
    <property type="match status" value="1"/>
</dbReference>
<name>A0A2U9BJZ9_SCOMX</name>
<keyword evidence="6" id="KW-0479">Metal-binding</keyword>